<evidence type="ECO:0000256" key="1">
    <source>
        <dbReference type="ARBA" id="ARBA00006432"/>
    </source>
</evidence>
<comment type="caution">
    <text evidence="8">The sequence shown here is derived from an EMBL/GenBank/DDBJ whole genome shotgun (WGS) entry which is preliminary data.</text>
</comment>
<evidence type="ECO:0000313" key="9">
    <source>
        <dbReference type="Proteomes" id="UP000234847"/>
    </source>
</evidence>
<dbReference type="Pfam" id="PF13193">
    <property type="entry name" value="AMP-binding_C"/>
    <property type="match status" value="1"/>
</dbReference>
<dbReference type="GO" id="GO:0016874">
    <property type="term" value="F:ligase activity"/>
    <property type="evidence" value="ECO:0007669"/>
    <property type="project" value="UniProtKB-KW"/>
</dbReference>
<organism evidence="8 9">
    <name type="scientific">Micrococcus luteus</name>
    <name type="common">Micrococcus lysodeikticus</name>
    <dbReference type="NCBI Taxonomy" id="1270"/>
    <lineage>
        <taxon>Bacteria</taxon>
        <taxon>Bacillati</taxon>
        <taxon>Actinomycetota</taxon>
        <taxon>Actinomycetes</taxon>
        <taxon>Micrococcales</taxon>
        <taxon>Micrococcaceae</taxon>
        <taxon>Micrococcus</taxon>
    </lineage>
</organism>
<evidence type="ECO:0000256" key="3">
    <source>
        <dbReference type="ARBA" id="ARBA00022832"/>
    </source>
</evidence>
<dbReference type="EMBL" id="PKJT01000004">
    <property type="protein sequence ID" value="PKZ82263.1"/>
    <property type="molecule type" value="Genomic_DNA"/>
</dbReference>
<gene>
    <name evidence="8" type="ORF">CYJ95_06440</name>
</gene>
<evidence type="ECO:0000259" key="6">
    <source>
        <dbReference type="Pfam" id="PF00501"/>
    </source>
</evidence>
<dbReference type="NCBIfam" id="NF004837">
    <property type="entry name" value="PRK06187.1"/>
    <property type="match status" value="1"/>
</dbReference>
<dbReference type="PANTHER" id="PTHR43859:SF4">
    <property type="entry name" value="BUTANOATE--COA LIGASE AAE1-RELATED"/>
    <property type="match status" value="1"/>
</dbReference>
<evidence type="ECO:0000313" key="8">
    <source>
        <dbReference type="EMBL" id="PKZ82263.1"/>
    </source>
</evidence>
<dbReference type="InterPro" id="IPR025110">
    <property type="entry name" value="AMP-bd_C"/>
</dbReference>
<proteinExistence type="inferred from homology"/>
<reference evidence="8 9" key="1">
    <citation type="submission" date="2017-12" db="EMBL/GenBank/DDBJ databases">
        <title>Phylogenetic diversity of female urinary microbiome.</title>
        <authorList>
            <person name="Thomas-White K."/>
            <person name="Wolfe A.J."/>
        </authorList>
    </citation>
    <scope>NUCLEOTIDE SEQUENCE [LARGE SCALE GENOMIC DNA]</scope>
    <source>
        <strain evidence="8 9">UMB0038</strain>
    </source>
</reference>
<keyword evidence="2" id="KW-0436">Ligase</keyword>
<dbReference type="FunFam" id="3.30.300.30:FF:000008">
    <property type="entry name" value="2,3-dihydroxybenzoate-AMP ligase"/>
    <property type="match status" value="1"/>
</dbReference>
<sequence>MSTAPRRRVTGYPSTSGDDVQLNTTTLIRHAARTHGDQEIVYRTPDGGWDRYTYAEAYERIRRAANAMTGLGVSPGDRVGVIDWNSRRHYELYWAIPGIGATMVQVNLRLAPEDLVHVLTDSGCTTVFVDESLLRHAEVIAPRLPEVTTWVVMTDRPLSEIETTLPGVRHYEDLLASASPDVDWPEVEETSAYGACYTTGTTGRPKGVFYSHRAIVLHSYALAASIGMTLRDATMIITPMFHGQAWGLPQAATLMANKIVLPGRYMAEDTAPLTDALIAEEVTITSGAPAIFQPMLAYIETLDEKPDLSRLRMISGATEPSLSLMRGFRDLTGAEVVHAYGATETTPLVTVNRYKPGVLARLDEPALMDLKRKQGLPLTNVDLRIVGPGDENLPFDGVSQGEICVRGPWVTTGYHGMSEADAEGRFLDGYWRSGDVGTVDSDGYLKVTDRLKDVIKSGGEWISSIDMENLLTSHPAITEAAVVGLPHPKWQERPYVQVMLRPGATITLAEVHEHLSGAFASWQLPERVDVVTELPRTSVGKIDKKTIRGRHTDLYADASEAARPGGGAGDVEEGGRA</sequence>
<dbReference type="RefSeq" id="WP_063189979.1">
    <property type="nucleotide sequence ID" value="NZ_CABIZL010000003.1"/>
</dbReference>
<feature type="domain" description="AMP-dependent synthetase/ligase" evidence="6">
    <location>
        <begin position="29"/>
        <end position="415"/>
    </location>
</feature>
<accession>A0AAP3ACT2</accession>
<dbReference type="InterPro" id="IPR042099">
    <property type="entry name" value="ANL_N_sf"/>
</dbReference>
<dbReference type="Gene3D" id="3.40.50.12780">
    <property type="entry name" value="N-terminal domain of ligase-like"/>
    <property type="match status" value="1"/>
</dbReference>
<dbReference type="InterPro" id="IPR045851">
    <property type="entry name" value="AMP-bd_C_sf"/>
</dbReference>
<dbReference type="Pfam" id="PF00501">
    <property type="entry name" value="AMP-binding"/>
    <property type="match status" value="1"/>
</dbReference>
<dbReference type="Proteomes" id="UP000234847">
    <property type="component" value="Unassembled WGS sequence"/>
</dbReference>
<dbReference type="InterPro" id="IPR000873">
    <property type="entry name" value="AMP-dep_synth/lig_dom"/>
</dbReference>
<evidence type="ECO:0000256" key="2">
    <source>
        <dbReference type="ARBA" id="ARBA00022598"/>
    </source>
</evidence>
<dbReference type="GO" id="GO:0006631">
    <property type="term" value="P:fatty acid metabolic process"/>
    <property type="evidence" value="ECO:0007669"/>
    <property type="project" value="UniProtKB-KW"/>
</dbReference>
<dbReference type="SUPFAM" id="SSF56801">
    <property type="entry name" value="Acetyl-CoA synthetase-like"/>
    <property type="match status" value="1"/>
</dbReference>
<comment type="similarity">
    <text evidence="1">Belongs to the ATP-dependent AMP-binding enzyme family.</text>
</comment>
<name>A0AAP3ACT2_MICLU</name>
<evidence type="ECO:0000256" key="4">
    <source>
        <dbReference type="ARBA" id="ARBA00023098"/>
    </source>
</evidence>
<evidence type="ECO:0000259" key="7">
    <source>
        <dbReference type="Pfam" id="PF13193"/>
    </source>
</evidence>
<evidence type="ECO:0000256" key="5">
    <source>
        <dbReference type="SAM" id="MobiDB-lite"/>
    </source>
</evidence>
<feature type="region of interest" description="Disordered" evidence="5">
    <location>
        <begin position="555"/>
        <end position="577"/>
    </location>
</feature>
<dbReference type="PANTHER" id="PTHR43859">
    <property type="entry name" value="ACYL-ACTIVATING ENZYME"/>
    <property type="match status" value="1"/>
</dbReference>
<dbReference type="Gene3D" id="3.30.300.30">
    <property type="match status" value="1"/>
</dbReference>
<dbReference type="AlphaFoldDB" id="A0AAP3ACT2"/>
<feature type="domain" description="AMP-binding enzyme C-terminal" evidence="7">
    <location>
        <begin position="467"/>
        <end position="541"/>
    </location>
</feature>
<keyword evidence="3" id="KW-0276">Fatty acid metabolism</keyword>
<keyword evidence="4" id="KW-0443">Lipid metabolism</keyword>
<protein>
    <submittedName>
        <fullName evidence="8">AMP-dependent synthetase</fullName>
    </submittedName>
</protein>